<reference evidence="11 12" key="1">
    <citation type="submission" date="2020-08" db="EMBL/GenBank/DDBJ databases">
        <title>Genomic Encyclopedia of Type Strains, Phase IV (KMG-IV): sequencing the most valuable type-strain genomes for metagenomic binning, comparative biology and taxonomic classification.</title>
        <authorList>
            <person name="Goeker M."/>
        </authorList>
    </citation>
    <scope>NUCLEOTIDE SEQUENCE [LARGE SCALE GENOMIC DNA]</scope>
    <source>
        <strain evidence="11 12">DSM 14925</strain>
    </source>
</reference>
<dbReference type="RefSeq" id="WP_183538724.1">
    <property type="nucleotide sequence ID" value="NZ_JACHHV010000004.1"/>
</dbReference>
<evidence type="ECO:0000256" key="7">
    <source>
        <dbReference type="ARBA" id="ARBA00047599"/>
    </source>
</evidence>
<evidence type="ECO:0000256" key="4">
    <source>
        <dbReference type="ARBA" id="ARBA00022827"/>
    </source>
</evidence>
<evidence type="ECO:0000256" key="2">
    <source>
        <dbReference type="ARBA" id="ARBA00012637"/>
    </source>
</evidence>
<keyword evidence="4" id="KW-0274">FAD</keyword>
<dbReference type="PANTHER" id="PTHR43706">
    <property type="entry name" value="NADH DEHYDROGENASE"/>
    <property type="match status" value="1"/>
</dbReference>
<dbReference type="InterPro" id="IPR023753">
    <property type="entry name" value="FAD/NAD-binding_dom"/>
</dbReference>
<dbReference type="Pfam" id="PF07992">
    <property type="entry name" value="Pyr_redox_2"/>
    <property type="match status" value="1"/>
</dbReference>
<feature type="domain" description="FAD/NAD(P)-binding" evidence="10">
    <location>
        <begin position="4"/>
        <end position="331"/>
    </location>
</feature>
<keyword evidence="6" id="KW-0520">NAD</keyword>
<evidence type="ECO:0000313" key="11">
    <source>
        <dbReference type="EMBL" id="MBB5887487.1"/>
    </source>
</evidence>
<name>A0A841C5E2_9LACT</name>
<feature type="transmembrane region" description="Helical" evidence="9">
    <location>
        <begin position="354"/>
        <end position="373"/>
    </location>
</feature>
<keyword evidence="9" id="KW-1133">Transmembrane helix</keyword>
<dbReference type="Gene3D" id="3.50.50.100">
    <property type="match status" value="1"/>
</dbReference>
<dbReference type="EC" id="1.6.5.9" evidence="2"/>
<keyword evidence="9" id="KW-0472">Membrane</keyword>
<evidence type="ECO:0000256" key="6">
    <source>
        <dbReference type="ARBA" id="ARBA00023027"/>
    </source>
</evidence>
<keyword evidence="12" id="KW-1185">Reference proteome</keyword>
<feature type="coiled-coil region" evidence="8">
    <location>
        <begin position="128"/>
        <end position="155"/>
    </location>
</feature>
<dbReference type="Proteomes" id="UP000562464">
    <property type="component" value="Unassembled WGS sequence"/>
</dbReference>
<keyword evidence="9" id="KW-0812">Transmembrane</keyword>
<dbReference type="AlphaFoldDB" id="A0A841C5E2"/>
<feature type="transmembrane region" description="Helical" evidence="9">
    <location>
        <begin position="425"/>
        <end position="448"/>
    </location>
</feature>
<dbReference type="InterPro" id="IPR036188">
    <property type="entry name" value="FAD/NAD-bd_sf"/>
</dbReference>
<evidence type="ECO:0000259" key="10">
    <source>
        <dbReference type="Pfam" id="PF07992"/>
    </source>
</evidence>
<feature type="transmembrane region" description="Helical" evidence="9">
    <location>
        <begin position="639"/>
        <end position="657"/>
    </location>
</feature>
<keyword evidence="8" id="KW-0175">Coiled coil</keyword>
<feature type="transmembrane region" description="Helical" evidence="9">
    <location>
        <begin position="608"/>
        <end position="633"/>
    </location>
</feature>
<evidence type="ECO:0000256" key="3">
    <source>
        <dbReference type="ARBA" id="ARBA00022630"/>
    </source>
</evidence>
<evidence type="ECO:0000256" key="5">
    <source>
        <dbReference type="ARBA" id="ARBA00023002"/>
    </source>
</evidence>
<keyword evidence="3" id="KW-0285">Flavoprotein</keyword>
<accession>A0A841C5E2</accession>
<dbReference type="PRINTS" id="PR00368">
    <property type="entry name" value="FADPNR"/>
</dbReference>
<comment type="catalytic activity">
    <reaction evidence="7">
        <text>a quinone + NADH + H(+) = a quinol + NAD(+)</text>
        <dbReference type="Rhea" id="RHEA:46160"/>
        <dbReference type="ChEBI" id="CHEBI:15378"/>
        <dbReference type="ChEBI" id="CHEBI:24646"/>
        <dbReference type="ChEBI" id="CHEBI:57540"/>
        <dbReference type="ChEBI" id="CHEBI:57945"/>
        <dbReference type="ChEBI" id="CHEBI:132124"/>
        <dbReference type="EC" id="1.6.5.9"/>
    </reaction>
</comment>
<evidence type="ECO:0000256" key="8">
    <source>
        <dbReference type="SAM" id="Coils"/>
    </source>
</evidence>
<comment type="similarity">
    <text evidence="1">Belongs to the NADH dehydrogenase family.</text>
</comment>
<keyword evidence="5 11" id="KW-0560">Oxidoreductase</keyword>
<feature type="transmembrane region" description="Helical" evidence="9">
    <location>
        <begin position="385"/>
        <end position="405"/>
    </location>
</feature>
<gene>
    <name evidence="11" type="ORF">HNQ37_000358</name>
</gene>
<evidence type="ECO:0000313" key="12">
    <source>
        <dbReference type="Proteomes" id="UP000562464"/>
    </source>
</evidence>
<dbReference type="EMBL" id="JACHHV010000004">
    <property type="protein sequence ID" value="MBB5887487.1"/>
    <property type="molecule type" value="Genomic_DNA"/>
</dbReference>
<comment type="caution">
    <text evidence="11">The sequence shown here is derived from an EMBL/GenBank/DDBJ whole genome shotgun (WGS) entry which is preliminary data.</text>
</comment>
<dbReference type="SUPFAM" id="SSF51905">
    <property type="entry name" value="FAD/NAD(P)-binding domain"/>
    <property type="match status" value="2"/>
</dbReference>
<dbReference type="InterPro" id="IPR045024">
    <property type="entry name" value="NDH-2"/>
</dbReference>
<evidence type="ECO:0000256" key="1">
    <source>
        <dbReference type="ARBA" id="ARBA00005272"/>
    </source>
</evidence>
<proteinExistence type="inferred from homology"/>
<dbReference type="GO" id="GO:0050136">
    <property type="term" value="F:NADH dehydrogenase (quinone) (non-electrogenic) activity"/>
    <property type="evidence" value="ECO:0007669"/>
    <property type="project" value="UniProtKB-EC"/>
</dbReference>
<sequence>MTNKIIVVGAGFAGFKAIKILSKTLKTEAEITLIDRHSYHTMMTQLHEVAAGRVPFTNAQYDLGRLIGKKKNVHIVTAEVTSVDKKAKIVKTSNGDFEYDYIIVAMGAEPADFGVPGVKEHSFTLWSIEDAMKIKRHLEEIVQRASTELDDEKRKAMLTFSVAGSGFTGIEMAGELIEWRDVTAKAWKIDPKEFTLNVIEMMPTIMNVLDRKQADKGKAYMEKHGVNFLLNHGITEVGPDFVRVNVGGRDDEKVSKIIPTYTLIWTTGVQGNTQASMFELKETQRGHRLQANEYMEAVGFEGQGIYVAGDVSGFIGADGRPQPQIVEGAEQTAATAAANVIAEIRGTEKKKFEFSMSGTMVSIGGRYGVAFLFGKVRLSGFFAMFMKNFIYILYALQAGSLWYFFTYLKNEFFHTPDGRNLGRGHFSRLGNVLWSFPLRLFYGLLWLLDAFPKLFGNADQSWMGDTVKISTFVKGQSATGWLVKPVAKVAKVASDAAAGASTTASSAAYSSSSAADAAAGASTTTSSSTAEAVVHHTNALVSWWNSIFSTNIDASGVKHVWSLNYEYGTIPKPTTSGVPSWMVPIMKLFVPNYETALLLQKVMSIVELILALGIIFGAFTWIASAATAVLTLMFATTGMLTWVSIWYVFVALALMNGSGRALGLDKWIQPWFQKHFFHWWYRKPQSMYK</sequence>
<organism evidence="11 12">
    <name type="scientific">Lactovum miscens</name>
    <dbReference type="NCBI Taxonomy" id="190387"/>
    <lineage>
        <taxon>Bacteria</taxon>
        <taxon>Bacillati</taxon>
        <taxon>Bacillota</taxon>
        <taxon>Bacilli</taxon>
        <taxon>Lactobacillales</taxon>
        <taxon>Streptococcaceae</taxon>
        <taxon>Lactovum</taxon>
    </lineage>
</organism>
<evidence type="ECO:0000256" key="9">
    <source>
        <dbReference type="SAM" id="Phobius"/>
    </source>
</evidence>
<protein>
    <recommendedName>
        <fullName evidence="2">NADH:ubiquinone reductase (non-electrogenic)</fullName>
        <ecNumber evidence="2">1.6.5.9</ecNumber>
    </recommendedName>
</protein>
<dbReference type="PANTHER" id="PTHR43706:SF47">
    <property type="entry name" value="EXTERNAL NADH-UBIQUINONE OXIDOREDUCTASE 1, MITOCHONDRIAL-RELATED"/>
    <property type="match status" value="1"/>
</dbReference>